<dbReference type="InterPro" id="IPR011740">
    <property type="entry name" value="DUF2460"/>
</dbReference>
<keyword evidence="3" id="KW-1185">Reference proteome</keyword>
<name>A0A6M7TPL7_9HYPH</name>
<proteinExistence type="predicted"/>
<evidence type="ECO:0000313" key="2">
    <source>
        <dbReference type="EMBL" id="RJT37893.1"/>
    </source>
</evidence>
<accession>A0A6M7TPL7</accession>
<sequence length="201" mass="22180">MVDTVAINDKFALGLRCGPVFQTTSLPLLGGFEDRNQDWPIALWKYEASLINRPIAEIQAFEAFLLGRRGAANLFPLRDPQYSTLTDENIGTGDGTTASFQIYKTYPDVDRPYRRPITIVNSLVMKVAGVITANYTEADGVVTFTGGHIPTAGQAIAVGSCNWFARVRFELDYNPITFPVTLNNTRPVASAGPFVLVERFR</sequence>
<reference evidence="2 3" key="1">
    <citation type="submission" date="2018-09" db="EMBL/GenBank/DDBJ databases">
        <title>Mesorhizobium carmichaelinearum sp. nov. isolated from Carmichaelinea spp. root nodules in New Zealand.</title>
        <authorList>
            <person name="De Meyer S.E."/>
        </authorList>
    </citation>
    <scope>NUCLEOTIDE SEQUENCE [LARGE SCALE GENOMIC DNA]</scope>
    <source>
        <strain evidence="2 3">LMG 28313</strain>
    </source>
</reference>
<evidence type="ECO:0000259" key="1">
    <source>
        <dbReference type="Pfam" id="PF09343"/>
    </source>
</evidence>
<dbReference type="Proteomes" id="UP000275530">
    <property type="component" value="Unassembled WGS sequence"/>
</dbReference>
<dbReference type="AlphaFoldDB" id="A0A6M7TPL7"/>
<feature type="domain" description="DUF2460" evidence="1">
    <location>
        <begin position="5"/>
        <end position="177"/>
    </location>
</feature>
<evidence type="ECO:0000313" key="3">
    <source>
        <dbReference type="Proteomes" id="UP000275530"/>
    </source>
</evidence>
<dbReference type="Pfam" id="PF09343">
    <property type="entry name" value="DUF2460"/>
    <property type="match status" value="1"/>
</dbReference>
<comment type="caution">
    <text evidence="2">The sequence shown here is derived from an EMBL/GenBank/DDBJ whole genome shotgun (WGS) entry which is preliminary data.</text>
</comment>
<dbReference type="RefSeq" id="WP_064983096.1">
    <property type="nucleotide sequence ID" value="NZ_CP033507.1"/>
</dbReference>
<protein>
    <recommendedName>
        <fullName evidence="1">DUF2460 domain-containing protein</fullName>
    </recommendedName>
</protein>
<dbReference type="EMBL" id="QZXA01000001">
    <property type="protein sequence ID" value="RJT37893.1"/>
    <property type="molecule type" value="Genomic_DNA"/>
</dbReference>
<organism evidence="2 3">
    <name type="scientific">Mesorhizobium jarvisii</name>
    <dbReference type="NCBI Taxonomy" id="1777867"/>
    <lineage>
        <taxon>Bacteria</taxon>
        <taxon>Pseudomonadati</taxon>
        <taxon>Pseudomonadota</taxon>
        <taxon>Alphaproteobacteria</taxon>
        <taxon>Hyphomicrobiales</taxon>
        <taxon>Phyllobacteriaceae</taxon>
        <taxon>Mesorhizobium</taxon>
    </lineage>
</organism>
<gene>
    <name evidence="2" type="ORF">D3242_01205</name>
</gene>